<name>A0A192S1T7_9HYPO</name>
<accession>A0A192S1T7</accession>
<evidence type="ECO:0000313" key="2">
    <source>
        <dbReference type="EMBL" id="AMD61818.1"/>
    </source>
</evidence>
<feature type="compositionally biased region" description="Polar residues" evidence="1">
    <location>
        <begin position="38"/>
        <end position="49"/>
    </location>
</feature>
<dbReference type="AlphaFoldDB" id="A0A192S1T7"/>
<evidence type="ECO:0000256" key="1">
    <source>
        <dbReference type="SAM" id="MobiDB-lite"/>
    </source>
</evidence>
<geneLocation type="mitochondrion" evidence="2"/>
<reference evidence="2" key="1">
    <citation type="submission" date="2015-06" db="EMBL/GenBank/DDBJ databases">
        <title>Relationship between genomic and mitochondrial evolution in the entomopathogenic fungal genus Beauveria.</title>
        <authorList>
            <person name="Glare T.C."/>
            <person name="Campbell M.A."/>
            <person name="Biggs P.J."/>
            <person name="McKinnon A.C."/>
            <person name="Cox M.P."/>
        </authorList>
    </citation>
    <scope>NUCLEOTIDE SEQUENCE</scope>
    <source>
        <strain evidence="2">Fhr1</strain>
    </source>
</reference>
<keyword evidence="2" id="KW-0496">Mitochondrion</keyword>
<gene>
    <name evidence="2" type="primary">orf326</name>
</gene>
<proteinExistence type="predicted"/>
<organism evidence="2">
    <name type="scientific">Beauveria caledonica</name>
    <dbReference type="NCBI Taxonomy" id="38006"/>
    <lineage>
        <taxon>Eukaryota</taxon>
        <taxon>Fungi</taxon>
        <taxon>Dikarya</taxon>
        <taxon>Ascomycota</taxon>
        <taxon>Pezizomycotina</taxon>
        <taxon>Sordariomycetes</taxon>
        <taxon>Hypocreomycetidae</taxon>
        <taxon>Hypocreales</taxon>
        <taxon>Cordycipitaceae</taxon>
        <taxon>Beauveria</taxon>
    </lineage>
</organism>
<dbReference type="RefSeq" id="YP_009268554.1">
    <property type="nucleotide sequence ID" value="NC_030636.1"/>
</dbReference>
<dbReference type="EMBL" id="KT201150">
    <property type="protein sequence ID" value="AMD61818.1"/>
    <property type="molecule type" value="Genomic_DNA"/>
</dbReference>
<feature type="compositionally biased region" description="Low complexity" evidence="1">
    <location>
        <begin position="50"/>
        <end position="59"/>
    </location>
</feature>
<dbReference type="GeneID" id="32982957"/>
<feature type="region of interest" description="Disordered" evidence="1">
    <location>
        <begin position="38"/>
        <end position="59"/>
    </location>
</feature>
<sequence length="326" mass="36897">MCYSMLDIPIAYLAAPNPKCSSDFWNTVLENKENIFNPSGDNNTLNVESRPTTPVVEPRPTIPMIEPRPEVLTIEPRPLGSSSQVNTPRVMDTNNFIWREDIHSYKYSSNQDLQTSINSHIKSNVSNTMNSSGYTFQSNLNPRHVNFTVGNQNTIMQNVAESSIQAQSNIPQMGIIAESSIQAQSNIPKIRVIAESGFTKPNLKPPWIEDYTHVVNTNKGKFFNPMFSSSLPWQEIQLPEITKLNRPKIVGINFDFSHQNIEVILQEFGLPKAFYVSHEHVPGLTISNYKEYITDYYHTKACNRPSILLQAVLLENGDVLKVIKSR</sequence>
<protein>
    <submittedName>
        <fullName evidence="2">Uncharacterized protein</fullName>
    </submittedName>
</protein>